<dbReference type="OMA" id="HVVNDNP"/>
<proteinExistence type="predicted"/>
<keyword evidence="4" id="KW-1185">Reference proteome</keyword>
<dbReference type="Proteomes" id="UP000184499">
    <property type="component" value="Unassembled WGS sequence"/>
</dbReference>
<dbReference type="AlphaFoldDB" id="A0A1L9UIF0"/>
<sequence>MARLSLSIFVLCLFLALMVTAMPVKRDDSNGNEIDGSLAEQVAEQSLESASKMLDQIDNEEKQKQQDADNNSKTPSATSSKPSASKTTPQAEKKVADTEPSSASTPSSTAENTASTPSSAPSSSSSHIVNDNPLSKVPLVGELLSGGGSGSLTGGLLG</sequence>
<feature type="compositionally biased region" description="Low complexity" evidence="1">
    <location>
        <begin position="100"/>
        <end position="126"/>
    </location>
</feature>
<name>A0A1L9UIF0_ASPBC</name>
<dbReference type="VEuPathDB" id="FungiDB:ASPBRDRAFT_44379"/>
<gene>
    <name evidence="3" type="ORF">ASPBRDRAFT_44379</name>
</gene>
<feature type="signal peptide" evidence="2">
    <location>
        <begin position="1"/>
        <end position="21"/>
    </location>
</feature>
<evidence type="ECO:0000256" key="2">
    <source>
        <dbReference type="SAM" id="SignalP"/>
    </source>
</evidence>
<dbReference type="RefSeq" id="XP_067478689.1">
    <property type="nucleotide sequence ID" value="XM_067625184.1"/>
</dbReference>
<feature type="compositionally biased region" description="Gly residues" evidence="1">
    <location>
        <begin position="144"/>
        <end position="158"/>
    </location>
</feature>
<keyword evidence="2" id="KW-0732">Signal</keyword>
<dbReference type="EMBL" id="KV878685">
    <property type="protein sequence ID" value="OJJ71441.1"/>
    <property type="molecule type" value="Genomic_DNA"/>
</dbReference>
<dbReference type="GeneID" id="93577672"/>
<feature type="compositionally biased region" description="Low complexity" evidence="1">
    <location>
        <begin position="72"/>
        <end position="89"/>
    </location>
</feature>
<feature type="region of interest" description="Disordered" evidence="1">
    <location>
        <begin position="32"/>
        <end position="158"/>
    </location>
</feature>
<evidence type="ECO:0000313" key="4">
    <source>
        <dbReference type="Proteomes" id="UP000184499"/>
    </source>
</evidence>
<dbReference type="OrthoDB" id="4508164at2759"/>
<organism evidence="3 4">
    <name type="scientific">Aspergillus brasiliensis (strain CBS 101740 / IMI 381727 / IBT 21946)</name>
    <dbReference type="NCBI Taxonomy" id="767769"/>
    <lineage>
        <taxon>Eukaryota</taxon>
        <taxon>Fungi</taxon>
        <taxon>Dikarya</taxon>
        <taxon>Ascomycota</taxon>
        <taxon>Pezizomycotina</taxon>
        <taxon>Eurotiomycetes</taxon>
        <taxon>Eurotiomycetidae</taxon>
        <taxon>Eurotiales</taxon>
        <taxon>Aspergillaceae</taxon>
        <taxon>Aspergillus</taxon>
        <taxon>Aspergillus subgen. Circumdati</taxon>
    </lineage>
</organism>
<evidence type="ECO:0000256" key="1">
    <source>
        <dbReference type="SAM" id="MobiDB-lite"/>
    </source>
</evidence>
<protein>
    <submittedName>
        <fullName evidence="3">Uncharacterized protein</fullName>
    </submittedName>
</protein>
<reference evidence="4" key="1">
    <citation type="journal article" date="2017" name="Genome Biol.">
        <title>Comparative genomics reveals high biological diversity and specific adaptations in the industrially and medically important fungal genus Aspergillus.</title>
        <authorList>
            <person name="de Vries R.P."/>
            <person name="Riley R."/>
            <person name="Wiebenga A."/>
            <person name="Aguilar-Osorio G."/>
            <person name="Amillis S."/>
            <person name="Uchima C.A."/>
            <person name="Anderluh G."/>
            <person name="Asadollahi M."/>
            <person name="Askin M."/>
            <person name="Barry K."/>
            <person name="Battaglia E."/>
            <person name="Bayram O."/>
            <person name="Benocci T."/>
            <person name="Braus-Stromeyer S.A."/>
            <person name="Caldana C."/>
            <person name="Canovas D."/>
            <person name="Cerqueira G.C."/>
            <person name="Chen F."/>
            <person name="Chen W."/>
            <person name="Choi C."/>
            <person name="Clum A."/>
            <person name="Dos Santos R.A."/>
            <person name="Damasio A.R."/>
            <person name="Diallinas G."/>
            <person name="Emri T."/>
            <person name="Fekete E."/>
            <person name="Flipphi M."/>
            <person name="Freyberg S."/>
            <person name="Gallo A."/>
            <person name="Gournas C."/>
            <person name="Habgood R."/>
            <person name="Hainaut M."/>
            <person name="Harispe M.L."/>
            <person name="Henrissat B."/>
            <person name="Hilden K.S."/>
            <person name="Hope R."/>
            <person name="Hossain A."/>
            <person name="Karabika E."/>
            <person name="Karaffa L."/>
            <person name="Karanyi Z."/>
            <person name="Krasevec N."/>
            <person name="Kuo A."/>
            <person name="Kusch H."/>
            <person name="LaButti K."/>
            <person name="Lagendijk E.L."/>
            <person name="Lapidus A."/>
            <person name="Levasseur A."/>
            <person name="Lindquist E."/>
            <person name="Lipzen A."/>
            <person name="Logrieco A.F."/>
            <person name="MacCabe A."/>
            <person name="Maekelae M.R."/>
            <person name="Malavazi I."/>
            <person name="Melin P."/>
            <person name="Meyer V."/>
            <person name="Mielnichuk N."/>
            <person name="Miskei M."/>
            <person name="Molnar A.P."/>
            <person name="Mule G."/>
            <person name="Ngan C.Y."/>
            <person name="Orejas M."/>
            <person name="Orosz E."/>
            <person name="Ouedraogo J.P."/>
            <person name="Overkamp K.M."/>
            <person name="Park H.-S."/>
            <person name="Perrone G."/>
            <person name="Piumi F."/>
            <person name="Punt P.J."/>
            <person name="Ram A.F."/>
            <person name="Ramon A."/>
            <person name="Rauscher S."/>
            <person name="Record E."/>
            <person name="Riano-Pachon D.M."/>
            <person name="Robert V."/>
            <person name="Roehrig J."/>
            <person name="Ruller R."/>
            <person name="Salamov A."/>
            <person name="Salih N.S."/>
            <person name="Samson R.A."/>
            <person name="Sandor E."/>
            <person name="Sanguinetti M."/>
            <person name="Schuetze T."/>
            <person name="Sepcic K."/>
            <person name="Shelest E."/>
            <person name="Sherlock G."/>
            <person name="Sophianopoulou V."/>
            <person name="Squina F.M."/>
            <person name="Sun H."/>
            <person name="Susca A."/>
            <person name="Todd R.B."/>
            <person name="Tsang A."/>
            <person name="Unkles S.E."/>
            <person name="van de Wiele N."/>
            <person name="van Rossen-Uffink D."/>
            <person name="Oliveira J.V."/>
            <person name="Vesth T.C."/>
            <person name="Visser J."/>
            <person name="Yu J.-H."/>
            <person name="Zhou M."/>
            <person name="Andersen M.R."/>
            <person name="Archer D.B."/>
            <person name="Baker S.E."/>
            <person name="Benoit I."/>
            <person name="Brakhage A.A."/>
            <person name="Braus G.H."/>
            <person name="Fischer R."/>
            <person name="Frisvad J.C."/>
            <person name="Goldman G.H."/>
            <person name="Houbraken J."/>
            <person name="Oakley B."/>
            <person name="Pocsi I."/>
            <person name="Scazzocchio C."/>
            <person name="Seiboth B."/>
            <person name="vanKuyk P.A."/>
            <person name="Wortman J."/>
            <person name="Dyer P.S."/>
            <person name="Grigoriev I.V."/>
        </authorList>
    </citation>
    <scope>NUCLEOTIDE SEQUENCE [LARGE SCALE GENOMIC DNA]</scope>
    <source>
        <strain evidence="4">CBS 101740 / IMI 381727 / IBT 21946</strain>
    </source>
</reference>
<accession>A0A1L9UIF0</accession>
<feature type="chain" id="PRO_5013222523" evidence="2">
    <location>
        <begin position="22"/>
        <end position="158"/>
    </location>
</feature>
<evidence type="ECO:0000313" key="3">
    <source>
        <dbReference type="EMBL" id="OJJ71441.1"/>
    </source>
</evidence>